<keyword evidence="2" id="KW-0812">Transmembrane</keyword>
<dbReference type="AlphaFoldDB" id="A0A846QLW0"/>
<keyword evidence="4" id="KW-1185">Reference proteome</keyword>
<keyword evidence="2" id="KW-0472">Membrane</keyword>
<evidence type="ECO:0000256" key="2">
    <source>
        <dbReference type="SAM" id="Phobius"/>
    </source>
</evidence>
<dbReference type="InterPro" id="IPR025498">
    <property type="entry name" value="DUF4389"/>
</dbReference>
<keyword evidence="2" id="KW-1133">Transmembrane helix</keyword>
<evidence type="ECO:0000313" key="3">
    <source>
        <dbReference type="EMBL" id="NJB67442.1"/>
    </source>
</evidence>
<dbReference type="RefSeq" id="WP_167940498.1">
    <property type="nucleotide sequence ID" value="NZ_JAATJA010000001.1"/>
</dbReference>
<name>A0A846QLW0_9BACT</name>
<reference evidence="3 4" key="1">
    <citation type="submission" date="2020-03" db="EMBL/GenBank/DDBJ databases">
        <title>Genomic Encyclopedia of Type Strains, Phase IV (KMG-IV): sequencing the most valuable type-strain genomes for metagenomic binning, comparative biology and taxonomic classification.</title>
        <authorList>
            <person name="Goeker M."/>
        </authorList>
    </citation>
    <scope>NUCLEOTIDE SEQUENCE [LARGE SCALE GENOMIC DNA]</scope>
    <source>
        <strain evidence="3 4">DSM 24233</strain>
    </source>
</reference>
<organism evidence="3 4">
    <name type="scientific">Desulfobaculum xiamenense</name>
    <dbReference type="NCBI Taxonomy" id="995050"/>
    <lineage>
        <taxon>Bacteria</taxon>
        <taxon>Pseudomonadati</taxon>
        <taxon>Thermodesulfobacteriota</taxon>
        <taxon>Desulfovibrionia</taxon>
        <taxon>Desulfovibrionales</taxon>
        <taxon>Desulfovibrionaceae</taxon>
        <taxon>Desulfobaculum</taxon>
    </lineage>
</organism>
<accession>A0A846QLW0</accession>
<protein>
    <recommendedName>
        <fullName evidence="5">Glucose-1-phosphate thymidylyltransferase</fullName>
    </recommendedName>
</protein>
<evidence type="ECO:0008006" key="5">
    <source>
        <dbReference type="Google" id="ProtNLM"/>
    </source>
</evidence>
<dbReference type="Pfam" id="PF14333">
    <property type="entry name" value="DUF4389"/>
    <property type="match status" value="1"/>
</dbReference>
<proteinExistence type="predicted"/>
<sequence>MSDMHADRKAVLYRFLYTLVIFIAFEVVRLLAQLGTLVQYGILLATRKHSEPLRTFCNTMSRYAYLCLRYMTLNSNARPFPFSPLPKDAEAPESDITYGK</sequence>
<feature type="transmembrane region" description="Helical" evidence="2">
    <location>
        <begin position="12"/>
        <end position="32"/>
    </location>
</feature>
<feature type="region of interest" description="Disordered" evidence="1">
    <location>
        <begin position="80"/>
        <end position="100"/>
    </location>
</feature>
<dbReference type="EMBL" id="JAATJA010000001">
    <property type="protein sequence ID" value="NJB67442.1"/>
    <property type="molecule type" value="Genomic_DNA"/>
</dbReference>
<evidence type="ECO:0000313" key="4">
    <source>
        <dbReference type="Proteomes" id="UP000580856"/>
    </source>
</evidence>
<dbReference type="Proteomes" id="UP000580856">
    <property type="component" value="Unassembled WGS sequence"/>
</dbReference>
<comment type="caution">
    <text evidence="3">The sequence shown here is derived from an EMBL/GenBank/DDBJ whole genome shotgun (WGS) entry which is preliminary data.</text>
</comment>
<gene>
    <name evidence="3" type="ORF">GGQ74_001082</name>
</gene>
<evidence type="ECO:0000256" key="1">
    <source>
        <dbReference type="SAM" id="MobiDB-lite"/>
    </source>
</evidence>